<dbReference type="RefSeq" id="WP_166223970.1">
    <property type="nucleotide sequence ID" value="NZ_CP049801.1"/>
</dbReference>
<feature type="domain" description="MbtH-like" evidence="1">
    <location>
        <begin position="10"/>
        <end position="60"/>
    </location>
</feature>
<evidence type="ECO:0000259" key="1">
    <source>
        <dbReference type="SMART" id="SM00923"/>
    </source>
</evidence>
<reference evidence="2 3" key="1">
    <citation type="submission" date="2020-03" db="EMBL/GenBank/DDBJ databases">
        <authorList>
            <person name="Zhu W."/>
        </authorList>
    </citation>
    <scope>NUCLEOTIDE SEQUENCE [LARGE SCALE GENOMIC DNA]</scope>
    <source>
        <strain evidence="2 3">323-1</strain>
    </source>
</reference>
<dbReference type="AlphaFoldDB" id="A0A6G8RW21"/>
<dbReference type="KEGG" id="asha:G8E00_09290"/>
<dbReference type="EMBL" id="CP049801">
    <property type="protein sequence ID" value="QIO06136.1"/>
    <property type="molecule type" value="Genomic_DNA"/>
</dbReference>
<gene>
    <name evidence="2" type="ORF">G8E00_09290</name>
</gene>
<name>A0A6G8RW21_9GAMM</name>
<proteinExistence type="predicted"/>
<protein>
    <submittedName>
        <fullName evidence="2">MbtH family protein</fullName>
    </submittedName>
</protein>
<dbReference type="PANTHER" id="PTHR38444">
    <property type="entry name" value="ENTEROBACTIN BIOSYNTHESIS PROTEIN YBDZ"/>
    <property type="match status" value="1"/>
</dbReference>
<dbReference type="InterPro" id="IPR005153">
    <property type="entry name" value="MbtH-like_dom"/>
</dbReference>
<dbReference type="Proteomes" id="UP000502297">
    <property type="component" value="Chromosome"/>
</dbReference>
<dbReference type="Pfam" id="PF03621">
    <property type="entry name" value="MbtH"/>
    <property type="match status" value="1"/>
</dbReference>
<sequence>MCNLQESYINPFDNENLSFHVLQNQQGEYSLWPTQHPTPEGWDIQFGPDSRKACIEYVEKYWTSINPFQMNVGE</sequence>
<keyword evidence="3" id="KW-1185">Reference proteome</keyword>
<organism evidence="2 3">
    <name type="scientific">Acinetobacter shaoyimingii</name>
    <dbReference type="NCBI Taxonomy" id="2715164"/>
    <lineage>
        <taxon>Bacteria</taxon>
        <taxon>Pseudomonadati</taxon>
        <taxon>Pseudomonadota</taxon>
        <taxon>Gammaproteobacteria</taxon>
        <taxon>Moraxellales</taxon>
        <taxon>Moraxellaceae</taxon>
        <taxon>Acinetobacter</taxon>
    </lineage>
</organism>
<dbReference type="SMART" id="SM00923">
    <property type="entry name" value="MbtH"/>
    <property type="match status" value="1"/>
</dbReference>
<dbReference type="SUPFAM" id="SSF160582">
    <property type="entry name" value="MbtH-like"/>
    <property type="match status" value="1"/>
</dbReference>
<evidence type="ECO:0000313" key="2">
    <source>
        <dbReference type="EMBL" id="QIO06136.1"/>
    </source>
</evidence>
<dbReference type="Gene3D" id="3.90.820.10">
    <property type="entry name" value="Structural Genomics, Unknown Function 30-nov-00 1gh9 Mol_id"/>
    <property type="match status" value="1"/>
</dbReference>
<accession>A0A6G8RW21</accession>
<dbReference type="PANTHER" id="PTHR38444:SF1">
    <property type="entry name" value="ENTEROBACTIN BIOSYNTHESIS PROTEIN YBDZ"/>
    <property type="match status" value="1"/>
</dbReference>
<dbReference type="InterPro" id="IPR037407">
    <property type="entry name" value="MLP_fam"/>
</dbReference>
<evidence type="ECO:0000313" key="3">
    <source>
        <dbReference type="Proteomes" id="UP000502297"/>
    </source>
</evidence>
<dbReference type="GO" id="GO:0005829">
    <property type="term" value="C:cytosol"/>
    <property type="evidence" value="ECO:0007669"/>
    <property type="project" value="TreeGrafter"/>
</dbReference>
<dbReference type="GO" id="GO:0019290">
    <property type="term" value="P:siderophore biosynthetic process"/>
    <property type="evidence" value="ECO:0007669"/>
    <property type="project" value="TreeGrafter"/>
</dbReference>
<dbReference type="InterPro" id="IPR038020">
    <property type="entry name" value="MbtH-like_sf"/>
</dbReference>